<accession>A0A840CA27</accession>
<dbReference type="EMBL" id="JACIEQ010000002">
    <property type="protein sequence ID" value="MBB4022255.1"/>
    <property type="molecule type" value="Genomic_DNA"/>
</dbReference>
<dbReference type="RefSeq" id="WP_054538895.1">
    <property type="nucleotide sequence ID" value="NZ_JACIEQ010000002.1"/>
</dbReference>
<feature type="transmembrane region" description="Helical" evidence="5">
    <location>
        <begin position="70"/>
        <end position="95"/>
    </location>
</feature>
<keyword evidence="3 5" id="KW-1133">Transmembrane helix</keyword>
<evidence type="ECO:0000256" key="1">
    <source>
        <dbReference type="ARBA" id="ARBA00004141"/>
    </source>
</evidence>
<comment type="subcellular location">
    <subcellularLocation>
        <location evidence="1">Membrane</location>
        <topology evidence="1">Multi-pass membrane protein</topology>
    </subcellularLocation>
</comment>
<keyword evidence="4 5" id="KW-0472">Membrane</keyword>
<evidence type="ECO:0000259" key="6">
    <source>
        <dbReference type="Pfam" id="PF04893"/>
    </source>
</evidence>
<evidence type="ECO:0000256" key="4">
    <source>
        <dbReference type="ARBA" id="ARBA00023136"/>
    </source>
</evidence>
<dbReference type="Pfam" id="PF04893">
    <property type="entry name" value="Yip1"/>
    <property type="match status" value="1"/>
</dbReference>
<feature type="transmembrane region" description="Helical" evidence="5">
    <location>
        <begin position="135"/>
        <end position="155"/>
    </location>
</feature>
<dbReference type="AlphaFoldDB" id="A0A840CA27"/>
<keyword evidence="8" id="KW-1185">Reference proteome</keyword>
<reference evidence="7 8" key="1">
    <citation type="submission" date="2020-08" db="EMBL/GenBank/DDBJ databases">
        <title>Genomic Encyclopedia of Type Strains, Phase IV (KMG-IV): sequencing the most valuable type-strain genomes for metagenomic binning, comparative biology and taxonomic classification.</title>
        <authorList>
            <person name="Goeker M."/>
        </authorList>
    </citation>
    <scope>NUCLEOTIDE SEQUENCE [LARGE SCALE GENOMIC DNA]</scope>
    <source>
        <strain evidence="7 8">DSM 105040</strain>
    </source>
</reference>
<keyword evidence="2 5" id="KW-0812">Transmembrane</keyword>
<dbReference type="Proteomes" id="UP000585681">
    <property type="component" value="Unassembled WGS sequence"/>
</dbReference>
<organism evidence="7 8">
    <name type="scientific">Actibacterium naphthalenivorans</name>
    <dbReference type="NCBI Taxonomy" id="1614693"/>
    <lineage>
        <taxon>Bacteria</taxon>
        <taxon>Pseudomonadati</taxon>
        <taxon>Pseudomonadota</taxon>
        <taxon>Alphaproteobacteria</taxon>
        <taxon>Rhodobacterales</taxon>
        <taxon>Roseobacteraceae</taxon>
        <taxon>Actibacterium</taxon>
    </lineage>
</organism>
<dbReference type="GO" id="GO:0016746">
    <property type="term" value="F:acyltransferase activity"/>
    <property type="evidence" value="ECO:0007669"/>
    <property type="project" value="UniProtKB-KW"/>
</dbReference>
<comment type="caution">
    <text evidence="7">The sequence shown here is derived from an EMBL/GenBank/DDBJ whole genome shotgun (WGS) entry which is preliminary data.</text>
</comment>
<protein>
    <submittedName>
        <fullName evidence="7">Membrane-bound acyltransferase YfiQ involved in biofilm formation</fullName>
    </submittedName>
</protein>
<feature type="domain" description="Yip1" evidence="6">
    <location>
        <begin position="10"/>
        <end position="157"/>
    </location>
</feature>
<dbReference type="GO" id="GO:0016020">
    <property type="term" value="C:membrane"/>
    <property type="evidence" value="ECO:0007669"/>
    <property type="project" value="UniProtKB-SubCell"/>
</dbReference>
<name>A0A840CA27_9RHOB</name>
<feature type="transmembrane region" description="Helical" evidence="5">
    <location>
        <begin position="107"/>
        <end position="129"/>
    </location>
</feature>
<evidence type="ECO:0000256" key="3">
    <source>
        <dbReference type="ARBA" id="ARBA00022989"/>
    </source>
</evidence>
<evidence type="ECO:0000256" key="2">
    <source>
        <dbReference type="ARBA" id="ARBA00022692"/>
    </source>
</evidence>
<keyword evidence="7" id="KW-0808">Transferase</keyword>
<gene>
    <name evidence="7" type="ORF">GGR17_002064</name>
</gene>
<evidence type="ECO:0000313" key="7">
    <source>
        <dbReference type="EMBL" id="MBB4022255.1"/>
    </source>
</evidence>
<evidence type="ECO:0000256" key="5">
    <source>
        <dbReference type="SAM" id="Phobius"/>
    </source>
</evidence>
<keyword evidence="7" id="KW-0012">Acyltransferase</keyword>
<feature type="transmembrane region" description="Helical" evidence="5">
    <location>
        <begin position="31"/>
        <end position="50"/>
    </location>
</feature>
<proteinExistence type="predicted"/>
<evidence type="ECO:0000313" key="8">
    <source>
        <dbReference type="Proteomes" id="UP000585681"/>
    </source>
</evidence>
<sequence length="167" mass="18036">MAITTEILKTYRAPRAALRRQLDGGPREDRALVYVFTACLLVFLSTLPRLARETHLNPEIPLDARIGGALLGWVFIVPLALYGIAAGSHLIARLLGGRGSWFGARLALFWAFLAISPLWLLHGLVAGFIGSGATLTAVSSLVTFGFLYIWGAGLMEAEGHGHAERQV</sequence>
<dbReference type="InterPro" id="IPR006977">
    <property type="entry name" value="Yip1_dom"/>
</dbReference>